<feature type="domain" description="Peptidase U32 collagenase" evidence="1">
    <location>
        <begin position="396"/>
        <end position="512"/>
    </location>
</feature>
<comment type="caution">
    <text evidence="2">The sequence shown here is derived from an EMBL/GenBank/DDBJ whole genome shotgun (WGS) entry which is preliminary data.</text>
</comment>
<evidence type="ECO:0000259" key="1">
    <source>
        <dbReference type="Pfam" id="PF12392"/>
    </source>
</evidence>
<dbReference type="PROSITE" id="PS01276">
    <property type="entry name" value="PEPTIDASE_U32"/>
    <property type="match status" value="1"/>
</dbReference>
<proteinExistence type="predicted"/>
<dbReference type="AlphaFoldDB" id="A0A562S7S7"/>
<dbReference type="InterPro" id="IPR020988">
    <property type="entry name" value="Pept_U32_collagenase"/>
</dbReference>
<dbReference type="PANTHER" id="PTHR30217:SF10">
    <property type="entry name" value="23S RRNA 5-HYDROXYCYTIDINE C2501 SYNTHASE"/>
    <property type="match status" value="1"/>
</dbReference>
<evidence type="ECO:0000313" key="3">
    <source>
        <dbReference type="Proteomes" id="UP000318307"/>
    </source>
</evidence>
<gene>
    <name evidence="2" type="ORF">LZ24_00153</name>
</gene>
<protein>
    <submittedName>
        <fullName evidence="2">Putative protease</fullName>
    </submittedName>
</protein>
<dbReference type="EMBL" id="VLLC01000001">
    <property type="protein sequence ID" value="TWI77348.1"/>
    <property type="molecule type" value="Genomic_DNA"/>
</dbReference>
<organism evidence="2 3">
    <name type="scientific">Desulfobotulus alkaliphilus</name>
    <dbReference type="NCBI Taxonomy" id="622671"/>
    <lineage>
        <taxon>Bacteria</taxon>
        <taxon>Pseudomonadati</taxon>
        <taxon>Thermodesulfobacteriota</taxon>
        <taxon>Desulfobacteria</taxon>
        <taxon>Desulfobacterales</taxon>
        <taxon>Desulfobacteraceae</taxon>
        <taxon>Desulfobotulus</taxon>
    </lineage>
</organism>
<dbReference type="Pfam" id="PF01136">
    <property type="entry name" value="Peptidase_U32"/>
    <property type="match status" value="1"/>
</dbReference>
<accession>A0A562S7S7</accession>
<evidence type="ECO:0000313" key="2">
    <source>
        <dbReference type="EMBL" id="TWI77348.1"/>
    </source>
</evidence>
<dbReference type="Proteomes" id="UP000318307">
    <property type="component" value="Unassembled WGS sequence"/>
</dbReference>
<dbReference type="InterPro" id="IPR001539">
    <property type="entry name" value="Peptidase_U32"/>
</dbReference>
<reference evidence="2 3" key="1">
    <citation type="submission" date="2019-07" db="EMBL/GenBank/DDBJ databases">
        <title>Genome sequencing of 100 strains of the haloalkaliphilic chemolithoautotrophic sulfur-oxidizing bacterium Thioalkalivibrio.</title>
        <authorList>
            <person name="Muyzer G."/>
        </authorList>
    </citation>
    <scope>NUCLEOTIDE SEQUENCE [LARGE SCALE GENOMIC DNA]</scope>
    <source>
        <strain evidence="2 3">ASO4-4</strain>
    </source>
</reference>
<sequence>MTIVQKGAPFIKKAAIELLAPAKDLAGGRAAISHGADAVYIGADRFSARAAAGNTMADIESLCRFAHGFHAKVYLALNTLLYDHELKNAKTLIHEAWNAGVDAVIFQDMAFFEMDLPPMALHASTQMHNMTPEHIAFLEAAGVSRVVLARELDLEAIGRIRKKTNLDLEAFVHGALCVSHSGRCWMSLAMGGRSANRGVCGQPCRLPWDLMDEKGKGISGGKHLLSLKDMDRSEGLLSMLEAGVSSFKIEGRLKDISYVKNVTAFYRKKLDAAMEIWGRGERASHGDSSFTFSPDPAKTFRRGGTDYFLYGRRQKIWQMDTPKAMGEKLCRIQSLEGGILFLEGAADLASGDGLCFLDSAGRMRGFHINRAEGKRVWPAPDALKGLKVSDVAGSVLYRNGDIRFRRMLESEKSASRKLAVTLVFREGEKDFVLEMGDSATGLCVEVCSGFDREPAKNPAAAQETVRRQLEKLGDTAFEAKDVLVETGPWFFRASALNALRREAAEKLAALRLEKYERPRRKPAAEGFETLSYPESSPDASFNVSNAMARAFYEKHGSIVQAMAFEKEGLPPGTRVMTTHHCLRYAFGACPRWHGADGGGSWHLKGNRVSFTLVFDCAACCMHVVSENAVQD</sequence>
<dbReference type="GO" id="GO:0006508">
    <property type="term" value="P:proteolysis"/>
    <property type="evidence" value="ECO:0007669"/>
    <property type="project" value="UniProtKB-KW"/>
</dbReference>
<keyword evidence="3" id="KW-1185">Reference proteome</keyword>
<dbReference type="RefSeq" id="WP_186442845.1">
    <property type="nucleotide sequence ID" value="NZ_VLLC01000001.1"/>
</dbReference>
<dbReference type="Pfam" id="PF12392">
    <property type="entry name" value="DUF3656"/>
    <property type="match status" value="1"/>
</dbReference>
<dbReference type="PANTHER" id="PTHR30217">
    <property type="entry name" value="PEPTIDASE U32 FAMILY"/>
    <property type="match status" value="1"/>
</dbReference>
<dbReference type="InterPro" id="IPR051454">
    <property type="entry name" value="RNA/ubiquinone_mod_enzymes"/>
</dbReference>
<keyword evidence="2" id="KW-0378">Hydrolase</keyword>
<dbReference type="GO" id="GO:0008233">
    <property type="term" value="F:peptidase activity"/>
    <property type="evidence" value="ECO:0007669"/>
    <property type="project" value="UniProtKB-KW"/>
</dbReference>
<name>A0A562S7S7_9BACT</name>
<keyword evidence="2" id="KW-0645">Protease</keyword>